<proteinExistence type="predicted"/>
<evidence type="ECO:0000313" key="1">
    <source>
        <dbReference type="EMBL" id="EMF16560.1"/>
    </source>
</evidence>
<reference evidence="1 2" key="1">
    <citation type="journal article" date="2012" name="PLoS Pathog.">
        <title>Diverse lifestyles and strategies of plant pathogenesis encoded in the genomes of eighteen Dothideomycetes fungi.</title>
        <authorList>
            <person name="Ohm R.A."/>
            <person name="Feau N."/>
            <person name="Henrissat B."/>
            <person name="Schoch C.L."/>
            <person name="Horwitz B.A."/>
            <person name="Barry K.W."/>
            <person name="Condon B.J."/>
            <person name="Copeland A.C."/>
            <person name="Dhillon B."/>
            <person name="Glaser F."/>
            <person name="Hesse C.N."/>
            <person name="Kosti I."/>
            <person name="LaButti K."/>
            <person name="Lindquist E.A."/>
            <person name="Lucas S."/>
            <person name="Salamov A.A."/>
            <person name="Bradshaw R.E."/>
            <person name="Ciuffetti L."/>
            <person name="Hamelin R.C."/>
            <person name="Kema G.H.J."/>
            <person name="Lawrence C."/>
            <person name="Scott J.A."/>
            <person name="Spatafora J.W."/>
            <person name="Turgeon B.G."/>
            <person name="de Wit P.J.G.M."/>
            <person name="Zhong S."/>
            <person name="Goodwin S.B."/>
            <person name="Grigoriev I.V."/>
        </authorList>
    </citation>
    <scope>NUCLEOTIDE SEQUENCE [LARGE SCALE GENOMIC DNA]</scope>
    <source>
        <strain evidence="1 2">SO2202</strain>
    </source>
</reference>
<organism evidence="1 2">
    <name type="scientific">Sphaerulina musiva (strain SO2202)</name>
    <name type="common">Poplar stem canker fungus</name>
    <name type="synonym">Septoria musiva</name>
    <dbReference type="NCBI Taxonomy" id="692275"/>
    <lineage>
        <taxon>Eukaryota</taxon>
        <taxon>Fungi</taxon>
        <taxon>Dikarya</taxon>
        <taxon>Ascomycota</taxon>
        <taxon>Pezizomycotina</taxon>
        <taxon>Dothideomycetes</taxon>
        <taxon>Dothideomycetidae</taxon>
        <taxon>Mycosphaerellales</taxon>
        <taxon>Mycosphaerellaceae</taxon>
        <taxon>Sphaerulina</taxon>
    </lineage>
</organism>
<feature type="non-terminal residue" evidence="1">
    <location>
        <position position="1"/>
    </location>
</feature>
<dbReference type="HOGENOM" id="CLU_1735909_0_0_1"/>
<accession>N1QH97</accession>
<name>N1QH97_SPHMS</name>
<keyword evidence="2" id="KW-1185">Reference proteome</keyword>
<dbReference type="OMA" id="MYARILA"/>
<protein>
    <submittedName>
        <fullName evidence="1">Uncharacterized protein</fullName>
    </submittedName>
</protein>
<dbReference type="eggNOG" id="ENOG502S8X6">
    <property type="taxonomic scope" value="Eukaryota"/>
</dbReference>
<gene>
    <name evidence="1" type="ORF">SEPMUDRAFT_11587</name>
</gene>
<sequence length="151" mass="17326">KPIVRRTCPLPILDRSSIAGASKATLLRTCFRLGEALNTGSRAVRTNSSVVIELYARVTSSWREQPPGRKQHFVFADIYHDKPPILEGTFELYNQAHLWDLDSRAFLTTSPSGRLCRAIVKMKRHEHEKWRLEVLNIWEATWADVDRAAEI</sequence>
<dbReference type="EMBL" id="KB456260">
    <property type="protein sequence ID" value="EMF16560.1"/>
    <property type="molecule type" value="Genomic_DNA"/>
</dbReference>
<dbReference type="AlphaFoldDB" id="N1QH97"/>
<feature type="non-terminal residue" evidence="1">
    <location>
        <position position="151"/>
    </location>
</feature>
<evidence type="ECO:0000313" key="2">
    <source>
        <dbReference type="Proteomes" id="UP000016931"/>
    </source>
</evidence>
<dbReference type="RefSeq" id="XP_016764681.1">
    <property type="nucleotide sequence ID" value="XM_016901203.1"/>
</dbReference>
<dbReference type="GeneID" id="27898340"/>
<dbReference type="OrthoDB" id="5397183at2759"/>
<dbReference type="Proteomes" id="UP000016931">
    <property type="component" value="Unassembled WGS sequence"/>
</dbReference>